<protein>
    <submittedName>
        <fullName evidence="2">D-erythronate kinase</fullName>
    </submittedName>
</protein>
<dbReference type="GO" id="GO:0016301">
    <property type="term" value="F:kinase activity"/>
    <property type="evidence" value="ECO:0007669"/>
    <property type="project" value="UniProtKB-KW"/>
</dbReference>
<gene>
    <name evidence="2" type="primary">denK</name>
    <name evidence="2" type="ORF">DF168_01076</name>
</gene>
<dbReference type="InterPro" id="IPR042213">
    <property type="entry name" value="NBD_C_sf"/>
</dbReference>
<dbReference type="InterPro" id="IPR010737">
    <property type="entry name" value="4-carb_acid_sugar_kinase_N"/>
</dbReference>
<dbReference type="InterPro" id="IPR037051">
    <property type="entry name" value="4-carb_acid_sugar_kinase_N_sf"/>
</dbReference>
<reference evidence="2 3" key="1">
    <citation type="submission" date="2018-06" db="EMBL/GenBank/DDBJ databases">
        <title>Draft Genome Sequence of a Novel Marine Bacterium Related to the Verrucomicrobia.</title>
        <authorList>
            <person name="Vosseberg J."/>
            <person name="Martijn J."/>
            <person name="Ettema T.J.G."/>
        </authorList>
    </citation>
    <scope>NUCLEOTIDE SEQUENCE [LARGE SCALE GENOMIC DNA]</scope>
    <source>
        <strain evidence="2">TARA_B100001123</strain>
    </source>
</reference>
<dbReference type="Gene3D" id="3.40.980.20">
    <property type="entry name" value="Four-carbon acid sugar kinase, nucleotide binding domain"/>
    <property type="match status" value="1"/>
</dbReference>
<dbReference type="KEGG" id="mtar:DF168_01076"/>
<dbReference type="EMBL" id="CP029803">
    <property type="protein sequence ID" value="AWT59879.1"/>
    <property type="molecule type" value="Genomic_DNA"/>
</dbReference>
<keyword evidence="2" id="KW-0418">Kinase</keyword>
<proteinExistence type="predicted"/>
<accession>A0A2Z4ACL6</accession>
<dbReference type="SUPFAM" id="SSF142764">
    <property type="entry name" value="YgbK-like"/>
    <property type="match status" value="1"/>
</dbReference>
<dbReference type="Gene3D" id="3.40.50.10840">
    <property type="entry name" value="Putative sugar-binding, N-terminal domain"/>
    <property type="match status" value="1"/>
</dbReference>
<sequence>MIGIVADDISGAAEVGGVCQRFGLETCVVRDVDGLQCSADVIVIDTDSRSLGPIEAGKRLSRVANQLEELKPEWIYKKVDSVLRGNVYDEVIALGDSFGFERALLLPANPSLGRQIRNGIYYVGDCLIDKTDFAHDPEHPARCSDVIGLLGRPTSWSVTSCRQESSIPNEGIIVGDVRNKKDLNRWASEVVKETIFPVGGSEFLVAILKNLNLEEDPCLWEFKRDDKNLWISGSTSASCRYRILEAEERGLTVIPMPASLMEVHEDECGELRTWAERVLDSLSNFPETIVTIGQPISLKPEIPARLGLTLGRLSKIVLENMPIDHLWMEGGATASFVLEELGWKEFEVVQEIELGVVSMRPLDRSAPTVTIKPGSYEWPKGIWKRRTDK</sequence>
<dbReference type="Proteomes" id="UP000247465">
    <property type="component" value="Chromosome"/>
</dbReference>
<evidence type="ECO:0000313" key="2">
    <source>
        <dbReference type="EMBL" id="AWT59879.1"/>
    </source>
</evidence>
<evidence type="ECO:0000259" key="1">
    <source>
        <dbReference type="Pfam" id="PF07005"/>
    </source>
</evidence>
<name>A0A2Z4ACL6_9BACT</name>
<dbReference type="Pfam" id="PF07005">
    <property type="entry name" value="SBD_N"/>
    <property type="match status" value="1"/>
</dbReference>
<dbReference type="AlphaFoldDB" id="A0A2Z4ACL6"/>
<feature type="domain" description="Four-carbon acid sugar kinase N-terminal" evidence="1">
    <location>
        <begin position="2"/>
        <end position="200"/>
    </location>
</feature>
<organism evidence="2 3">
    <name type="scientific">Candidatus Moanibacter tarae</name>
    <dbReference type="NCBI Taxonomy" id="2200854"/>
    <lineage>
        <taxon>Bacteria</taxon>
        <taxon>Pseudomonadati</taxon>
        <taxon>Verrucomicrobiota</taxon>
        <taxon>Opitutia</taxon>
        <taxon>Puniceicoccales</taxon>
        <taxon>Puniceicoccales incertae sedis</taxon>
        <taxon>Candidatus Moanibacter</taxon>
    </lineage>
</organism>
<evidence type="ECO:0000313" key="3">
    <source>
        <dbReference type="Proteomes" id="UP000247465"/>
    </source>
</evidence>
<keyword evidence="2" id="KW-0808">Transferase</keyword>